<feature type="compositionally biased region" description="Basic residues" evidence="7">
    <location>
        <begin position="342"/>
        <end position="355"/>
    </location>
</feature>
<evidence type="ECO:0000256" key="7">
    <source>
        <dbReference type="SAM" id="MobiDB-lite"/>
    </source>
</evidence>
<keyword evidence="6" id="KW-0539">Nucleus</keyword>
<dbReference type="Proteomes" id="UP000028524">
    <property type="component" value="Unassembled WGS sequence"/>
</dbReference>
<dbReference type="InterPro" id="IPR039999">
    <property type="entry name" value="LYAR"/>
</dbReference>
<evidence type="ECO:0000256" key="3">
    <source>
        <dbReference type="ARBA" id="ARBA00022737"/>
    </source>
</evidence>
<organism evidence="9 10">
    <name type="scientific">Stachybotrys chlorohalonatus (strain IBT 40285)</name>
    <dbReference type="NCBI Taxonomy" id="1283841"/>
    <lineage>
        <taxon>Eukaryota</taxon>
        <taxon>Fungi</taxon>
        <taxon>Dikarya</taxon>
        <taxon>Ascomycota</taxon>
        <taxon>Pezizomycotina</taxon>
        <taxon>Sordariomycetes</taxon>
        <taxon>Hypocreomycetidae</taxon>
        <taxon>Hypocreales</taxon>
        <taxon>Stachybotryaceae</taxon>
        <taxon>Stachybotrys</taxon>
    </lineage>
</organism>
<dbReference type="STRING" id="1283841.A0A084QR77"/>
<dbReference type="EMBL" id="KL660440">
    <property type="protein sequence ID" value="KFA66462.1"/>
    <property type="molecule type" value="Genomic_DNA"/>
</dbReference>
<evidence type="ECO:0000313" key="9">
    <source>
        <dbReference type="EMBL" id="KFA66462.1"/>
    </source>
</evidence>
<feature type="region of interest" description="Disordered" evidence="7">
    <location>
        <begin position="83"/>
        <end position="387"/>
    </location>
</feature>
<dbReference type="GO" id="GO:0005730">
    <property type="term" value="C:nucleolus"/>
    <property type="evidence" value="ECO:0007669"/>
    <property type="project" value="TreeGrafter"/>
</dbReference>
<accession>A0A084QR77</accession>
<evidence type="ECO:0000256" key="6">
    <source>
        <dbReference type="ARBA" id="ARBA00023242"/>
    </source>
</evidence>
<keyword evidence="3" id="KW-0677">Repeat</keyword>
<protein>
    <recommendedName>
        <fullName evidence="8">Zinc finger C2H2 LYAR-type domain-containing protein</fullName>
    </recommendedName>
</protein>
<reference evidence="9 10" key="1">
    <citation type="journal article" date="2014" name="BMC Genomics">
        <title>Comparative genome sequencing reveals chemotype-specific gene clusters in the toxigenic black mold Stachybotrys.</title>
        <authorList>
            <person name="Semeiks J."/>
            <person name="Borek D."/>
            <person name="Otwinowski Z."/>
            <person name="Grishin N.V."/>
        </authorList>
    </citation>
    <scope>NUCLEOTIDE SEQUENCE [LARGE SCALE GENOMIC DNA]</scope>
    <source>
        <strain evidence="9 10">IBT 40285</strain>
    </source>
</reference>
<feature type="compositionally biased region" description="Basic and acidic residues" evidence="7">
    <location>
        <begin position="356"/>
        <end position="384"/>
    </location>
</feature>
<evidence type="ECO:0000256" key="2">
    <source>
        <dbReference type="ARBA" id="ARBA00022723"/>
    </source>
</evidence>
<evidence type="ECO:0000256" key="1">
    <source>
        <dbReference type="ARBA" id="ARBA00004123"/>
    </source>
</evidence>
<keyword evidence="4" id="KW-0863">Zinc-finger</keyword>
<feature type="compositionally biased region" description="Acidic residues" evidence="7">
    <location>
        <begin position="201"/>
        <end position="222"/>
    </location>
</feature>
<evidence type="ECO:0000313" key="10">
    <source>
        <dbReference type="Proteomes" id="UP000028524"/>
    </source>
</evidence>
<dbReference type="OMA" id="CMVHFYG"/>
<dbReference type="OrthoDB" id="21474at2759"/>
<evidence type="ECO:0000259" key="8">
    <source>
        <dbReference type="Pfam" id="PF08790"/>
    </source>
</evidence>
<dbReference type="GO" id="GO:0000122">
    <property type="term" value="P:negative regulation of transcription by RNA polymerase II"/>
    <property type="evidence" value="ECO:0007669"/>
    <property type="project" value="TreeGrafter"/>
</dbReference>
<dbReference type="GO" id="GO:0003677">
    <property type="term" value="F:DNA binding"/>
    <property type="evidence" value="ECO:0007669"/>
    <property type="project" value="InterPro"/>
</dbReference>
<keyword evidence="2" id="KW-0479">Metal-binding</keyword>
<proteinExistence type="predicted"/>
<dbReference type="Gene3D" id="3.30.1490.490">
    <property type="match status" value="1"/>
</dbReference>
<evidence type="ECO:0000256" key="5">
    <source>
        <dbReference type="ARBA" id="ARBA00022833"/>
    </source>
</evidence>
<sequence length="469" mass="52679">MVSFSPDFQACGDVLTKKKLDPHRNRCRGATFTCIDCMVHFPGFEYRTHTVSKTKFLYAGLYLADAQLQSCMTEDQKYQGALYKEKNTKKPKNNKPDPQSVEPLEELEKAMPPQPYVEDVGEDKEYESWDDYQGQTDDEKSPAEPPPEAPTPPSAMDDPVNVFDFLVATGQTPNASNLNLPREASPLDVGESTSLVRYEYREEEYIDGPTLMEDDDDDDDEPLVQYGTGPVPTSEFVTPAPKTERRKTKDGELKKDKKRKRLHVEIPGDQVMTDAPPVLHSGLTGGLNRLMRPVLPPSPDYSGGDGADPSPASPLKKTKSKHHKNGQISNSLFGMIAGTAKPKTKKKSSKKHSHRHRDEKEKEKEKQPKLIEYRPNSKDSKNGHGEGQMIIYKPRADVFLSFVNKGPESERGCSMNKALKRFHRERQAAGSTNAKGKEEKELFKSLRLRRNERGEIVVFSDSVDLDAIL</sequence>
<evidence type="ECO:0000256" key="4">
    <source>
        <dbReference type="ARBA" id="ARBA00022771"/>
    </source>
</evidence>
<dbReference type="PANTHER" id="PTHR13100:SF10">
    <property type="entry name" value="CELL GROWTH-REGULATING NUCLEOLAR PROTEIN"/>
    <property type="match status" value="1"/>
</dbReference>
<feature type="compositionally biased region" description="Basic residues" evidence="7">
    <location>
        <begin position="316"/>
        <end position="325"/>
    </location>
</feature>
<dbReference type="InParanoid" id="A0A084QR77"/>
<dbReference type="GO" id="GO:0008270">
    <property type="term" value="F:zinc ion binding"/>
    <property type="evidence" value="ECO:0007669"/>
    <property type="project" value="UniProtKB-KW"/>
</dbReference>
<feature type="compositionally biased region" description="Acidic residues" evidence="7">
    <location>
        <begin position="119"/>
        <end position="130"/>
    </location>
</feature>
<dbReference type="AlphaFoldDB" id="A0A084QR77"/>
<keyword evidence="10" id="KW-1185">Reference proteome</keyword>
<dbReference type="Pfam" id="PF08790">
    <property type="entry name" value="zf-LYAR"/>
    <property type="match status" value="1"/>
</dbReference>
<dbReference type="PANTHER" id="PTHR13100">
    <property type="entry name" value="CELL GROWTH-REGULATING NUCLEOLAR PROTEIN LYAR"/>
    <property type="match status" value="1"/>
</dbReference>
<dbReference type="HOGENOM" id="CLU_024874_1_0_1"/>
<gene>
    <name evidence="9" type="ORF">S40285_00753</name>
</gene>
<comment type="subcellular location">
    <subcellularLocation>
        <location evidence="1">Nucleus</location>
    </subcellularLocation>
</comment>
<feature type="compositionally biased region" description="Polar residues" evidence="7">
    <location>
        <begin position="169"/>
        <end position="179"/>
    </location>
</feature>
<feature type="compositionally biased region" description="Pro residues" evidence="7">
    <location>
        <begin position="143"/>
        <end position="153"/>
    </location>
</feature>
<feature type="domain" description="Zinc finger C2H2 LYAR-type" evidence="8">
    <location>
        <begin position="32"/>
        <end position="50"/>
    </location>
</feature>
<name>A0A084QR77_STAC4</name>
<keyword evidence="5" id="KW-0862">Zinc</keyword>
<dbReference type="GO" id="GO:0006364">
    <property type="term" value="P:rRNA processing"/>
    <property type="evidence" value="ECO:0007669"/>
    <property type="project" value="TreeGrafter"/>
</dbReference>
<dbReference type="InterPro" id="IPR014898">
    <property type="entry name" value="Znf_C2H2_LYAR"/>
</dbReference>